<dbReference type="EMBL" id="JARQZJ010000101">
    <property type="protein sequence ID" value="KAK9886661.1"/>
    <property type="molecule type" value="Genomic_DNA"/>
</dbReference>
<comment type="caution">
    <text evidence="9">The sequence shown here is derived from an EMBL/GenBank/DDBJ whole genome shotgun (WGS) entry which is preliminary data.</text>
</comment>
<evidence type="ECO:0000259" key="8">
    <source>
        <dbReference type="PROSITE" id="PS51074"/>
    </source>
</evidence>
<comment type="similarity">
    <text evidence="4">Belongs to the DPH3 family.</text>
</comment>
<dbReference type="Pfam" id="PF05207">
    <property type="entry name" value="Zn_ribbon_CSL"/>
    <property type="match status" value="1"/>
</dbReference>
<dbReference type="GO" id="GO:0017183">
    <property type="term" value="P:protein histidyl modification to diphthamide"/>
    <property type="evidence" value="ECO:0007669"/>
    <property type="project" value="InterPro"/>
</dbReference>
<evidence type="ECO:0000313" key="10">
    <source>
        <dbReference type="Proteomes" id="UP001431783"/>
    </source>
</evidence>
<keyword evidence="3" id="KW-0408">Iron</keyword>
<protein>
    <recommendedName>
        <fullName evidence="6">Diphthamide biosynthesis protein 3</fullName>
    </recommendedName>
</protein>
<name>A0AAW1UT04_9CUCU</name>
<organism evidence="9 10">
    <name type="scientific">Henosepilachna vigintioctopunctata</name>
    <dbReference type="NCBI Taxonomy" id="420089"/>
    <lineage>
        <taxon>Eukaryota</taxon>
        <taxon>Metazoa</taxon>
        <taxon>Ecdysozoa</taxon>
        <taxon>Arthropoda</taxon>
        <taxon>Hexapoda</taxon>
        <taxon>Insecta</taxon>
        <taxon>Pterygota</taxon>
        <taxon>Neoptera</taxon>
        <taxon>Endopterygota</taxon>
        <taxon>Coleoptera</taxon>
        <taxon>Polyphaga</taxon>
        <taxon>Cucujiformia</taxon>
        <taxon>Coccinelloidea</taxon>
        <taxon>Coccinellidae</taxon>
        <taxon>Epilachninae</taxon>
        <taxon>Epilachnini</taxon>
        <taxon>Henosepilachna</taxon>
    </lineage>
</organism>
<dbReference type="InterPro" id="IPR007872">
    <property type="entry name" value="DPH_MB_dom"/>
</dbReference>
<feature type="domain" description="DPH-type MB" evidence="8">
    <location>
        <begin position="4"/>
        <end position="60"/>
    </location>
</feature>
<evidence type="ECO:0000256" key="3">
    <source>
        <dbReference type="ARBA" id="ARBA00023004"/>
    </source>
</evidence>
<reference evidence="9 10" key="1">
    <citation type="submission" date="2023-03" db="EMBL/GenBank/DDBJ databases">
        <title>Genome insight into feeding habits of ladybird beetles.</title>
        <authorList>
            <person name="Li H.-S."/>
            <person name="Huang Y.-H."/>
            <person name="Pang H."/>
        </authorList>
    </citation>
    <scope>NUCLEOTIDE SEQUENCE [LARGE SCALE GENOMIC DNA]</scope>
    <source>
        <strain evidence="9">SYSU_2023b</strain>
        <tissue evidence="9">Whole body</tissue>
    </source>
</reference>
<comment type="pathway">
    <text evidence="1">Protein modification; peptidyl-diphthamide biosynthesis.</text>
</comment>
<dbReference type="PROSITE" id="PS51074">
    <property type="entry name" value="DPH_MB"/>
    <property type="match status" value="1"/>
</dbReference>
<dbReference type="Proteomes" id="UP001431783">
    <property type="component" value="Unassembled WGS sequence"/>
</dbReference>
<dbReference type="InterPro" id="IPR044248">
    <property type="entry name" value="DPH3/4-like"/>
</dbReference>
<sequence length="85" mass="10005">MTVFHDEIEIEDFEFDEEEEIYYYPCPCGDRFQISKEELIAGEEIATCPSCSLVVKVIYDLEEFSEKQEEVEILTDNLKKLKVTQ</sequence>
<comment type="catalytic activity">
    <reaction evidence="7">
        <text>2 [3Fe-4S](0)-[protein] + 2 Fe(2+)-[Dph3] + NADH = 2 [4Fe-4S](1+)-[protein] + 2 [Dph3] + NAD(+) + H(+)</text>
        <dbReference type="Rhea" id="RHEA:71239"/>
        <dbReference type="Rhea" id="RHEA-COMP:17997"/>
        <dbReference type="Rhea" id="RHEA-COMP:17998"/>
        <dbReference type="Rhea" id="RHEA-COMP:18001"/>
        <dbReference type="Rhea" id="RHEA-COMP:18002"/>
        <dbReference type="ChEBI" id="CHEBI:15378"/>
        <dbReference type="ChEBI" id="CHEBI:29033"/>
        <dbReference type="ChEBI" id="CHEBI:33723"/>
        <dbReference type="ChEBI" id="CHEBI:47402"/>
        <dbReference type="ChEBI" id="CHEBI:57540"/>
        <dbReference type="ChEBI" id="CHEBI:57945"/>
        <dbReference type="ChEBI" id="CHEBI:83228"/>
    </reaction>
</comment>
<dbReference type="Gene3D" id="3.10.660.10">
    <property type="entry name" value="DPH Zinc finger"/>
    <property type="match status" value="1"/>
</dbReference>
<dbReference type="PANTHER" id="PTHR21454">
    <property type="entry name" value="DPH3 HOMOLOG-RELATED"/>
    <property type="match status" value="1"/>
</dbReference>
<dbReference type="GO" id="GO:0046872">
    <property type="term" value="F:metal ion binding"/>
    <property type="evidence" value="ECO:0007669"/>
    <property type="project" value="UniProtKB-KW"/>
</dbReference>
<evidence type="ECO:0000256" key="7">
    <source>
        <dbReference type="ARBA" id="ARBA00048125"/>
    </source>
</evidence>
<accession>A0AAW1UT04</accession>
<evidence type="ECO:0000256" key="5">
    <source>
        <dbReference type="ARBA" id="ARBA00036267"/>
    </source>
</evidence>
<dbReference type="SUPFAM" id="SSF144217">
    <property type="entry name" value="CSL zinc finger"/>
    <property type="match status" value="1"/>
</dbReference>
<dbReference type="PANTHER" id="PTHR21454:SF31">
    <property type="entry name" value="DIPHTHAMIDE BIOSYNTHESIS PROTEIN 3"/>
    <property type="match status" value="1"/>
</dbReference>
<proteinExistence type="inferred from homology"/>
<evidence type="ECO:0000256" key="2">
    <source>
        <dbReference type="ARBA" id="ARBA00022723"/>
    </source>
</evidence>
<keyword evidence="2" id="KW-0479">Metal-binding</keyword>
<dbReference type="InterPro" id="IPR036671">
    <property type="entry name" value="DPH_MB_sf"/>
</dbReference>
<dbReference type="AlphaFoldDB" id="A0AAW1UT04"/>
<comment type="catalytic activity">
    <reaction evidence="5">
        <text>[3Fe-4S](1+)-[protein] + Fe(2+)-[Dph3] = [3Fe-4S](0)-[protein] + Fe(3+)-[Dph3]</text>
        <dbReference type="Rhea" id="RHEA:71235"/>
        <dbReference type="Rhea" id="RHEA-COMP:17996"/>
        <dbReference type="Rhea" id="RHEA-COMP:17997"/>
        <dbReference type="Rhea" id="RHEA-COMP:18002"/>
        <dbReference type="Rhea" id="RHEA-COMP:18003"/>
        <dbReference type="ChEBI" id="CHEBI:29033"/>
        <dbReference type="ChEBI" id="CHEBI:29034"/>
        <dbReference type="ChEBI" id="CHEBI:33751"/>
        <dbReference type="ChEBI" id="CHEBI:47402"/>
        <dbReference type="ChEBI" id="CHEBI:83228"/>
    </reaction>
</comment>
<evidence type="ECO:0000256" key="6">
    <source>
        <dbReference type="ARBA" id="ARBA00041070"/>
    </source>
</evidence>
<evidence type="ECO:0000256" key="1">
    <source>
        <dbReference type="ARBA" id="ARBA00005156"/>
    </source>
</evidence>
<gene>
    <name evidence="9" type="ORF">WA026_017581</name>
</gene>
<evidence type="ECO:0000313" key="9">
    <source>
        <dbReference type="EMBL" id="KAK9886661.1"/>
    </source>
</evidence>
<keyword evidence="10" id="KW-1185">Reference proteome</keyword>
<evidence type="ECO:0000256" key="4">
    <source>
        <dbReference type="ARBA" id="ARBA00024032"/>
    </source>
</evidence>
<dbReference type="FunFam" id="3.10.660.10:FF:000001">
    <property type="entry name" value="Diphthamide biosynthesis 3"/>
    <property type="match status" value="1"/>
</dbReference>